<dbReference type="Proteomes" id="UP000507470">
    <property type="component" value="Unassembled WGS sequence"/>
</dbReference>
<feature type="coiled-coil region" evidence="1">
    <location>
        <begin position="69"/>
        <end position="96"/>
    </location>
</feature>
<gene>
    <name evidence="3" type="ORF">MCOR_44693</name>
</gene>
<sequence length="242" mass="27698">MKNNRTRKPPAYLKDFILSTFEIQNEFALVPEVADISSEHVVHRQTSTPKSDKASASVRPKIPTSTNIVNELDKTIEELSIQNKILERDLLAKQHALLVAKKTSVLVVIKLSSMNWSIAQLNSENIPDSARPISSPLTQENYRIHIKKNEISKHRRLAYVMDTAATEDAPTWTSDFVENLQKDRCREVLKITKHQNKQCPQTERQMQGSIEDDQRATQDRNTKPIRSNQHNASAYRHGHKDN</sequence>
<organism evidence="3 4">
    <name type="scientific">Mytilus coruscus</name>
    <name type="common">Sea mussel</name>
    <dbReference type="NCBI Taxonomy" id="42192"/>
    <lineage>
        <taxon>Eukaryota</taxon>
        <taxon>Metazoa</taxon>
        <taxon>Spiralia</taxon>
        <taxon>Lophotrochozoa</taxon>
        <taxon>Mollusca</taxon>
        <taxon>Bivalvia</taxon>
        <taxon>Autobranchia</taxon>
        <taxon>Pteriomorphia</taxon>
        <taxon>Mytilida</taxon>
        <taxon>Mytiloidea</taxon>
        <taxon>Mytilidae</taxon>
        <taxon>Mytilinae</taxon>
        <taxon>Mytilus</taxon>
    </lineage>
</organism>
<evidence type="ECO:0000256" key="1">
    <source>
        <dbReference type="SAM" id="Coils"/>
    </source>
</evidence>
<feature type="compositionally biased region" description="Basic and acidic residues" evidence="2">
    <location>
        <begin position="212"/>
        <end position="222"/>
    </location>
</feature>
<evidence type="ECO:0000256" key="2">
    <source>
        <dbReference type="SAM" id="MobiDB-lite"/>
    </source>
</evidence>
<dbReference type="EMBL" id="CACVKT020007886">
    <property type="protein sequence ID" value="CAC5411632.1"/>
    <property type="molecule type" value="Genomic_DNA"/>
</dbReference>
<feature type="region of interest" description="Disordered" evidence="2">
    <location>
        <begin position="196"/>
        <end position="242"/>
    </location>
</feature>
<keyword evidence="1" id="KW-0175">Coiled coil</keyword>
<dbReference type="AlphaFoldDB" id="A0A6J8DV84"/>
<reference evidence="3 4" key="1">
    <citation type="submission" date="2020-06" db="EMBL/GenBank/DDBJ databases">
        <authorList>
            <person name="Li R."/>
            <person name="Bekaert M."/>
        </authorList>
    </citation>
    <scope>NUCLEOTIDE SEQUENCE [LARGE SCALE GENOMIC DNA]</scope>
    <source>
        <strain evidence="4">wild</strain>
    </source>
</reference>
<accession>A0A6J8DV84</accession>
<feature type="compositionally biased region" description="Polar residues" evidence="2">
    <location>
        <begin position="197"/>
        <end position="208"/>
    </location>
</feature>
<name>A0A6J8DV84_MYTCO</name>
<evidence type="ECO:0000313" key="3">
    <source>
        <dbReference type="EMBL" id="CAC5411632.1"/>
    </source>
</evidence>
<protein>
    <submittedName>
        <fullName evidence="3">Uncharacterized protein</fullName>
    </submittedName>
</protein>
<evidence type="ECO:0000313" key="4">
    <source>
        <dbReference type="Proteomes" id="UP000507470"/>
    </source>
</evidence>
<keyword evidence="4" id="KW-1185">Reference proteome</keyword>
<proteinExistence type="predicted"/>